<sequence>MKKFQLILWNLLLTISLSQAQEPVKQEINWISFEELNQALEVDPKPVLLFFHTEWCGYCKKMLRETFNEPRVIEKVNADYYAVQFDAESVEAVNFDGLTFHNHSKQKRTGKYHELAKLLLGQPKSYVFPTLLLFNQDFKLKNRQAKCLSIKEILNIL</sequence>
<dbReference type="Gene3D" id="3.40.30.10">
    <property type="entry name" value="Glutaredoxin"/>
    <property type="match status" value="1"/>
</dbReference>
<name>A0A6N8KZQ1_9SPHI</name>
<evidence type="ECO:0000313" key="4">
    <source>
        <dbReference type="EMBL" id="MVZ62950.1"/>
    </source>
</evidence>
<dbReference type="InterPro" id="IPR017937">
    <property type="entry name" value="Thioredoxin_CS"/>
</dbReference>
<dbReference type="SUPFAM" id="SSF52833">
    <property type="entry name" value="Thioredoxin-like"/>
    <property type="match status" value="1"/>
</dbReference>
<keyword evidence="2" id="KW-0732">Signal</keyword>
<organism evidence="4 5">
    <name type="scientific">Sphingobacterium humi</name>
    <dbReference type="NCBI Taxonomy" id="1796905"/>
    <lineage>
        <taxon>Bacteria</taxon>
        <taxon>Pseudomonadati</taxon>
        <taxon>Bacteroidota</taxon>
        <taxon>Sphingobacteriia</taxon>
        <taxon>Sphingobacteriales</taxon>
        <taxon>Sphingobacteriaceae</taxon>
        <taxon>Sphingobacterium</taxon>
    </lineage>
</organism>
<dbReference type="PROSITE" id="PS51352">
    <property type="entry name" value="THIOREDOXIN_2"/>
    <property type="match status" value="1"/>
</dbReference>
<dbReference type="PROSITE" id="PS00194">
    <property type="entry name" value="THIOREDOXIN_1"/>
    <property type="match status" value="1"/>
</dbReference>
<dbReference type="InterPro" id="IPR013766">
    <property type="entry name" value="Thioredoxin_domain"/>
</dbReference>
<feature type="signal peptide" evidence="2">
    <location>
        <begin position="1"/>
        <end position="20"/>
    </location>
</feature>
<keyword evidence="5" id="KW-1185">Reference proteome</keyword>
<dbReference type="AlphaFoldDB" id="A0A6N8KZQ1"/>
<feature type="chain" id="PRO_5026693568" evidence="2">
    <location>
        <begin position="21"/>
        <end position="157"/>
    </location>
</feature>
<dbReference type="Pfam" id="PF13098">
    <property type="entry name" value="Thioredoxin_2"/>
    <property type="match status" value="1"/>
</dbReference>
<dbReference type="InterPro" id="IPR012336">
    <property type="entry name" value="Thioredoxin-like_fold"/>
</dbReference>
<evidence type="ECO:0000256" key="1">
    <source>
        <dbReference type="ARBA" id="ARBA00023284"/>
    </source>
</evidence>
<protein>
    <submittedName>
        <fullName evidence="4">Thioredoxin fold domain-containing protein</fullName>
    </submittedName>
</protein>
<dbReference type="InterPro" id="IPR036249">
    <property type="entry name" value="Thioredoxin-like_sf"/>
</dbReference>
<evidence type="ECO:0000256" key="2">
    <source>
        <dbReference type="SAM" id="SignalP"/>
    </source>
</evidence>
<proteinExistence type="predicted"/>
<dbReference type="OrthoDB" id="9811036at2"/>
<gene>
    <name evidence="4" type="ORF">GQF63_13020</name>
</gene>
<keyword evidence="1" id="KW-0676">Redox-active center</keyword>
<feature type="domain" description="Thioredoxin" evidence="3">
    <location>
        <begin position="6"/>
        <end position="157"/>
    </location>
</feature>
<dbReference type="RefSeq" id="WP_160369671.1">
    <property type="nucleotide sequence ID" value="NZ_WSQA01000009.1"/>
</dbReference>
<evidence type="ECO:0000259" key="3">
    <source>
        <dbReference type="PROSITE" id="PS51352"/>
    </source>
</evidence>
<reference evidence="4 5" key="1">
    <citation type="submission" date="2019-12" db="EMBL/GenBank/DDBJ databases">
        <authorList>
            <person name="Dong K."/>
        </authorList>
    </citation>
    <scope>NUCLEOTIDE SEQUENCE [LARGE SCALE GENOMIC DNA]</scope>
    <source>
        <strain evidence="4 5">JCM 31225</strain>
    </source>
</reference>
<accession>A0A6N8KZQ1</accession>
<evidence type="ECO:0000313" key="5">
    <source>
        <dbReference type="Proteomes" id="UP000435036"/>
    </source>
</evidence>
<comment type="caution">
    <text evidence="4">The sequence shown here is derived from an EMBL/GenBank/DDBJ whole genome shotgun (WGS) entry which is preliminary data.</text>
</comment>
<dbReference type="EMBL" id="WSQA01000009">
    <property type="protein sequence ID" value="MVZ62950.1"/>
    <property type="molecule type" value="Genomic_DNA"/>
</dbReference>
<dbReference type="Proteomes" id="UP000435036">
    <property type="component" value="Unassembled WGS sequence"/>
</dbReference>